<comment type="similarity">
    <text evidence="1 5">Belongs to the metallophosphoesterase superfamily. Purple acid phosphatase family.</text>
</comment>
<dbReference type="CDD" id="cd00839">
    <property type="entry name" value="MPP_PAPs"/>
    <property type="match status" value="1"/>
</dbReference>
<keyword evidence="3 5" id="KW-0378">Hydrolase</keyword>
<feature type="chain" id="PRO_5043099978" description="Purple acid phosphatase" evidence="5">
    <location>
        <begin position="27"/>
        <end position="458"/>
    </location>
</feature>
<dbReference type="InterPro" id="IPR008963">
    <property type="entry name" value="Purple_acid_Pase-like_N"/>
</dbReference>
<evidence type="ECO:0000256" key="1">
    <source>
        <dbReference type="ARBA" id="ARBA00008723"/>
    </source>
</evidence>
<dbReference type="PANTHER" id="PTHR22953">
    <property type="entry name" value="ACID PHOSPHATASE RELATED"/>
    <property type="match status" value="1"/>
</dbReference>
<dbReference type="Gene3D" id="2.60.40.380">
    <property type="entry name" value="Purple acid phosphatase-like, N-terminal"/>
    <property type="match status" value="1"/>
</dbReference>
<keyword evidence="10" id="KW-1185">Reference proteome</keyword>
<dbReference type="EC" id="3.1.3.2" evidence="5"/>
<feature type="signal peptide" evidence="5">
    <location>
        <begin position="1"/>
        <end position="26"/>
    </location>
</feature>
<evidence type="ECO:0000256" key="5">
    <source>
        <dbReference type="RuleBase" id="RU361203"/>
    </source>
</evidence>
<name>A0AAV7FX08_DENCH</name>
<comment type="catalytic activity">
    <reaction evidence="5">
        <text>a phosphate monoester + H2O = an alcohol + phosphate</text>
        <dbReference type="Rhea" id="RHEA:15017"/>
        <dbReference type="ChEBI" id="CHEBI:15377"/>
        <dbReference type="ChEBI" id="CHEBI:30879"/>
        <dbReference type="ChEBI" id="CHEBI:43474"/>
        <dbReference type="ChEBI" id="CHEBI:67140"/>
        <dbReference type="EC" id="3.1.3.2"/>
    </reaction>
</comment>
<dbReference type="InterPro" id="IPR025733">
    <property type="entry name" value="PAPs_C"/>
</dbReference>
<evidence type="ECO:0000256" key="3">
    <source>
        <dbReference type="ARBA" id="ARBA00022801"/>
    </source>
</evidence>
<dbReference type="Gene3D" id="3.60.21.10">
    <property type="match status" value="1"/>
</dbReference>
<feature type="domain" description="Calcineurin-like phosphoesterase" evidence="6">
    <location>
        <begin position="153"/>
        <end position="343"/>
    </location>
</feature>
<dbReference type="SUPFAM" id="SSF56300">
    <property type="entry name" value="Metallo-dependent phosphatases"/>
    <property type="match status" value="1"/>
</dbReference>
<proteinExistence type="inferred from homology"/>
<evidence type="ECO:0000259" key="8">
    <source>
        <dbReference type="Pfam" id="PF16656"/>
    </source>
</evidence>
<evidence type="ECO:0000259" key="6">
    <source>
        <dbReference type="Pfam" id="PF00149"/>
    </source>
</evidence>
<dbReference type="InterPro" id="IPR041792">
    <property type="entry name" value="MPP_PAP"/>
</dbReference>
<evidence type="ECO:0000313" key="10">
    <source>
        <dbReference type="Proteomes" id="UP000775213"/>
    </source>
</evidence>
<gene>
    <name evidence="9" type="ORF">IEQ34_016199</name>
</gene>
<dbReference type="GO" id="GO:0003993">
    <property type="term" value="F:acid phosphatase activity"/>
    <property type="evidence" value="ECO:0007669"/>
    <property type="project" value="UniProtKB-EC"/>
</dbReference>
<keyword evidence="4" id="KW-0325">Glycoprotein</keyword>
<dbReference type="SUPFAM" id="SSF49363">
    <property type="entry name" value="Purple acid phosphatase, N-terminal domain"/>
    <property type="match status" value="1"/>
</dbReference>
<feature type="domain" description="Purple acid phosphatase N-terminal" evidence="8">
    <location>
        <begin position="58"/>
        <end position="145"/>
    </location>
</feature>
<dbReference type="InterPro" id="IPR015914">
    <property type="entry name" value="PAPs_N"/>
</dbReference>
<dbReference type="GO" id="GO:0046872">
    <property type="term" value="F:metal ion binding"/>
    <property type="evidence" value="ECO:0007669"/>
    <property type="project" value="InterPro"/>
</dbReference>
<evidence type="ECO:0000313" key="9">
    <source>
        <dbReference type="EMBL" id="KAH0454275.1"/>
    </source>
</evidence>
<dbReference type="InterPro" id="IPR029052">
    <property type="entry name" value="Metallo-depent_PP-like"/>
</dbReference>
<dbReference type="Pfam" id="PF16656">
    <property type="entry name" value="Pur_ac_phosph_N"/>
    <property type="match status" value="1"/>
</dbReference>
<dbReference type="InterPro" id="IPR039331">
    <property type="entry name" value="PAPs-like"/>
</dbReference>
<dbReference type="PANTHER" id="PTHR22953:SF155">
    <property type="entry name" value="PURPLE ACID PHOSPHATASE 18"/>
    <property type="match status" value="1"/>
</dbReference>
<evidence type="ECO:0000256" key="2">
    <source>
        <dbReference type="ARBA" id="ARBA00022729"/>
    </source>
</evidence>
<reference evidence="9 10" key="1">
    <citation type="journal article" date="2021" name="Hortic Res">
        <title>Chromosome-scale assembly of the Dendrobium chrysotoxum genome enhances the understanding of orchid evolution.</title>
        <authorList>
            <person name="Zhang Y."/>
            <person name="Zhang G.Q."/>
            <person name="Zhang D."/>
            <person name="Liu X.D."/>
            <person name="Xu X.Y."/>
            <person name="Sun W.H."/>
            <person name="Yu X."/>
            <person name="Zhu X."/>
            <person name="Wang Z.W."/>
            <person name="Zhao X."/>
            <person name="Zhong W.Y."/>
            <person name="Chen H."/>
            <person name="Yin W.L."/>
            <person name="Huang T."/>
            <person name="Niu S.C."/>
            <person name="Liu Z.J."/>
        </authorList>
    </citation>
    <scope>NUCLEOTIDE SEQUENCE [LARGE SCALE GENOMIC DNA]</scope>
    <source>
        <strain evidence="9">Lindl</strain>
    </source>
</reference>
<protein>
    <recommendedName>
        <fullName evidence="5">Purple acid phosphatase</fullName>
        <ecNumber evidence="5">3.1.3.2</ecNumber>
    </recommendedName>
</protein>
<sequence>MARKLREMGILVFLISILHLTAPLTGITTGIGEDYVRPAPRKTLSFSWPWSRKHADGPQQVHISLAGEKHMRISWVTDDKSFPSLVEYGTSPGQYTESSDGENLSYSYLFYNSGKIHHVVIGPLEDDTVYYYRCGGQEPEFQFKTPPSKFPLTFAVVGDLGQTDWTASTLSHINDCQYDLHLLPGDLSYADYLQHLWDSFGELIQPYASARPWMVTEGNHEMESIPFIKSPFQSYNARWKMPYVESGSTSNLYYSFEVVGVHVIMLGSYTDYGEYSDQYAWLKADLAKVDRERTPWLLVLLHVPWYNSNWAHQGEGDDMMAVVEPVLYAAGVDILIAGHVHAYERSFLTSTILEQQERVYSGQLDSCGAIHITVGDGGNREGLALRYHHPKPIWSAFREASFGHGELKIVNATHAFWSWHRNDDHESLSSDEVWINSLASAGCLRSGMRDFSKIQIVP</sequence>
<accession>A0AAV7FX08</accession>
<comment type="caution">
    <text evidence="9">The sequence shown here is derived from an EMBL/GenBank/DDBJ whole genome shotgun (WGS) entry which is preliminary data.</text>
</comment>
<dbReference type="Pfam" id="PF14008">
    <property type="entry name" value="Metallophos_C"/>
    <property type="match status" value="1"/>
</dbReference>
<dbReference type="Pfam" id="PF00149">
    <property type="entry name" value="Metallophos"/>
    <property type="match status" value="1"/>
</dbReference>
<organism evidence="9 10">
    <name type="scientific">Dendrobium chrysotoxum</name>
    <name type="common">Orchid</name>
    <dbReference type="NCBI Taxonomy" id="161865"/>
    <lineage>
        <taxon>Eukaryota</taxon>
        <taxon>Viridiplantae</taxon>
        <taxon>Streptophyta</taxon>
        <taxon>Embryophyta</taxon>
        <taxon>Tracheophyta</taxon>
        <taxon>Spermatophyta</taxon>
        <taxon>Magnoliopsida</taxon>
        <taxon>Liliopsida</taxon>
        <taxon>Asparagales</taxon>
        <taxon>Orchidaceae</taxon>
        <taxon>Epidendroideae</taxon>
        <taxon>Malaxideae</taxon>
        <taxon>Dendrobiinae</taxon>
        <taxon>Dendrobium</taxon>
    </lineage>
</organism>
<dbReference type="Proteomes" id="UP000775213">
    <property type="component" value="Unassembled WGS sequence"/>
</dbReference>
<feature type="domain" description="Purple acid phosphatase C-terminal" evidence="7">
    <location>
        <begin position="369"/>
        <end position="427"/>
    </location>
</feature>
<keyword evidence="2 5" id="KW-0732">Signal</keyword>
<evidence type="ECO:0000256" key="4">
    <source>
        <dbReference type="ARBA" id="ARBA00023180"/>
    </source>
</evidence>
<dbReference type="AlphaFoldDB" id="A0AAV7FX08"/>
<dbReference type="InterPro" id="IPR004843">
    <property type="entry name" value="Calcineurin-like_PHP"/>
</dbReference>
<dbReference type="EMBL" id="JAGFBR010000015">
    <property type="protein sequence ID" value="KAH0454275.1"/>
    <property type="molecule type" value="Genomic_DNA"/>
</dbReference>
<evidence type="ECO:0000259" key="7">
    <source>
        <dbReference type="Pfam" id="PF14008"/>
    </source>
</evidence>